<evidence type="ECO:0000313" key="1">
    <source>
        <dbReference type="EMBL" id="ETA87501.1"/>
    </source>
</evidence>
<dbReference type="HOGENOM" id="CLU_2883311_0_0_6"/>
<dbReference type="Proteomes" id="UP000018534">
    <property type="component" value="Unassembled WGS sequence"/>
</dbReference>
<dbReference type="EMBL" id="AZGR01000050">
    <property type="protein sequence ID" value="ETA87501.1"/>
    <property type="molecule type" value="Genomic_DNA"/>
</dbReference>
<comment type="caution">
    <text evidence="1">The sequence shown here is derived from an EMBL/GenBank/DDBJ whole genome shotgun (WGS) entry which is preliminary data.</text>
</comment>
<organism evidence="1 2">
    <name type="scientific">Salmonella enterica subsp. enterica serovar Cubana str. 76814</name>
    <dbReference type="NCBI Taxonomy" id="1192560"/>
    <lineage>
        <taxon>Bacteria</taxon>
        <taxon>Pseudomonadati</taxon>
        <taxon>Pseudomonadota</taxon>
        <taxon>Gammaproteobacteria</taxon>
        <taxon>Enterobacterales</taxon>
        <taxon>Enterobacteriaceae</taxon>
        <taxon>Salmonella</taxon>
    </lineage>
</organism>
<dbReference type="AlphaFoldDB" id="V7IQE2"/>
<sequence length="63" mass="7978">MTIIIEKNFFDINYHLHQLFFSYQILFYSLSHRHPFQNQYFKVRKNARHDKNISWYLTINHYP</sequence>
<proteinExistence type="predicted"/>
<reference evidence="1 2" key="1">
    <citation type="journal article" date="2014" name="Genome Announc.">
        <title>Whole-Genome Sequencing of Salmonella enterica subsp. enterica Serovar Cubana Strains Isolated from Agricultural Sources.</title>
        <authorList>
            <person name="Benahmed F.H."/>
            <person name="Gopinath G.R."/>
            <person name="Wang H."/>
            <person name="Jean-Gilles Beaubrun J."/>
            <person name="Grim C."/>
            <person name="Cheng C.M."/>
            <person name="McClelland M."/>
            <person name="Ayers S."/>
            <person name="Abbott J."/>
            <person name="Desai P."/>
            <person name="Frye J.G."/>
            <person name="Weinstock G."/>
            <person name="Hammack T.S."/>
            <person name="Hanes D.E."/>
            <person name="Rasmussen M.A."/>
            <person name="Davidson M.K."/>
        </authorList>
    </citation>
    <scope>NUCLEOTIDE SEQUENCE [LARGE SCALE GENOMIC DNA]</scope>
    <source>
        <strain evidence="1">76814</strain>
    </source>
</reference>
<accession>V7IQE2</accession>
<name>V7IQE2_SALET</name>
<protein>
    <submittedName>
        <fullName evidence="1">Uncharacterized protein</fullName>
    </submittedName>
</protein>
<gene>
    <name evidence="1" type="ORF">A628_02436</name>
</gene>
<evidence type="ECO:0000313" key="2">
    <source>
        <dbReference type="Proteomes" id="UP000018534"/>
    </source>
</evidence>